<accession>A0A073CKV1</accession>
<organism evidence="2 3">
    <name type="scientific">Planktothrix agardhii (strain NIVA-CYA 126/8)</name>
    <dbReference type="NCBI Taxonomy" id="388467"/>
    <lineage>
        <taxon>Bacteria</taxon>
        <taxon>Bacillati</taxon>
        <taxon>Cyanobacteriota</taxon>
        <taxon>Cyanophyceae</taxon>
        <taxon>Oscillatoriophycideae</taxon>
        <taxon>Oscillatoriales</taxon>
        <taxon>Microcoleaceae</taxon>
        <taxon>Planktothrix</taxon>
    </lineage>
</organism>
<dbReference type="AlphaFoldDB" id="A0A073CKV1"/>
<evidence type="ECO:0000259" key="1">
    <source>
        <dbReference type="PROSITE" id="PS50076"/>
    </source>
</evidence>
<dbReference type="PRINTS" id="PR00625">
    <property type="entry name" value="JDOMAIN"/>
</dbReference>
<evidence type="ECO:0000313" key="2">
    <source>
        <dbReference type="EMBL" id="KEI68308.1"/>
    </source>
</evidence>
<dbReference type="CDD" id="cd06257">
    <property type="entry name" value="DnaJ"/>
    <property type="match status" value="1"/>
</dbReference>
<gene>
    <name evidence="2" type="primary">dnaJ</name>
    <name evidence="2" type="ORF">A19Y_3548</name>
</gene>
<dbReference type="PANTHER" id="PTHR44240:SF10">
    <property type="entry name" value="J DOMAIN-CONTAINING PROTEIN"/>
    <property type="match status" value="1"/>
</dbReference>
<protein>
    <submittedName>
        <fullName evidence="2">DnaJ</fullName>
    </submittedName>
</protein>
<name>A0A073CKV1_PLAA1</name>
<sequence length="226" mass="25873">MTTLKNYYSTLQVNPAATATEIKQAYRRLAKIFHPDSQTQSADHNQIIQINAAYEILSDPQKRQSHDRELGLGKNPNFDSVKPFVAKAKKQATEADAELTIWINKVYKPINRSINQILKPLKSEVNKLSADPFDDQLMEEFQAYIELCKNCLNQAQNLFRSRKNPSPVAGVAAHIYYTLNHLEDGLNELETFTLNYDYSSLHTGQEMFRMASSSRREAQEEMKKIS</sequence>
<dbReference type="InterPro" id="IPR052276">
    <property type="entry name" value="Diphthamide-biosynth_chaperone"/>
</dbReference>
<dbReference type="STRING" id="388467.A19Y_3548"/>
<reference evidence="2 3" key="1">
    <citation type="journal article" date="2014" name="Appl. Environ. Microbiol.">
        <title>Elucidation of insertion elements encoded on plasmids and in vitro construction of shuttle vectors from the toxic cyanobacterium Planktothrix.</title>
        <authorList>
            <person name="Christiansen G."/>
            <person name="Goesmann A."/>
            <person name="Kurmayer R."/>
        </authorList>
    </citation>
    <scope>NUCLEOTIDE SEQUENCE [LARGE SCALE GENOMIC DNA]</scope>
    <source>
        <strain evidence="2 3">NIVA-CYA 126/8</strain>
    </source>
</reference>
<dbReference type="Gene3D" id="1.10.287.110">
    <property type="entry name" value="DnaJ domain"/>
    <property type="match status" value="1"/>
</dbReference>
<dbReference type="RefSeq" id="WP_042155672.1">
    <property type="nucleotide sequence ID" value="NZ_CM002803.1"/>
</dbReference>
<evidence type="ECO:0000313" key="3">
    <source>
        <dbReference type="Proteomes" id="UP000027395"/>
    </source>
</evidence>
<dbReference type="GeneID" id="77288023"/>
<keyword evidence="3" id="KW-1185">Reference proteome</keyword>
<dbReference type="InterPro" id="IPR036869">
    <property type="entry name" value="J_dom_sf"/>
</dbReference>
<feature type="domain" description="J" evidence="1">
    <location>
        <begin position="6"/>
        <end position="70"/>
    </location>
</feature>
<dbReference type="Pfam" id="PF00226">
    <property type="entry name" value="DnaJ"/>
    <property type="match status" value="1"/>
</dbReference>
<dbReference type="eggNOG" id="COG0484">
    <property type="taxonomic scope" value="Bacteria"/>
</dbReference>
<dbReference type="PANTHER" id="PTHR44240">
    <property type="entry name" value="DNAJ DOMAIN (PROKARYOTIC HEAT SHOCK PROTEIN)-RELATED"/>
    <property type="match status" value="1"/>
</dbReference>
<dbReference type="SUPFAM" id="SSF46565">
    <property type="entry name" value="Chaperone J-domain"/>
    <property type="match status" value="1"/>
</dbReference>
<dbReference type="PROSITE" id="PS50076">
    <property type="entry name" value="DNAJ_2"/>
    <property type="match status" value="1"/>
</dbReference>
<dbReference type="PATRIC" id="fig|388467.6.peg.3494"/>
<dbReference type="EMBL" id="CM002803">
    <property type="protein sequence ID" value="KEI68308.1"/>
    <property type="molecule type" value="Genomic_DNA"/>
</dbReference>
<dbReference type="InterPro" id="IPR001623">
    <property type="entry name" value="DnaJ_domain"/>
</dbReference>
<dbReference type="SMART" id="SM00271">
    <property type="entry name" value="DnaJ"/>
    <property type="match status" value="1"/>
</dbReference>
<dbReference type="Proteomes" id="UP000027395">
    <property type="component" value="Chromosome"/>
</dbReference>
<dbReference type="HOGENOM" id="CLU_1189056_0_0_3"/>
<proteinExistence type="predicted"/>